<evidence type="ECO:0000313" key="3">
    <source>
        <dbReference type="Proteomes" id="UP000423396"/>
    </source>
</evidence>
<dbReference type="OrthoDB" id="26976at2157"/>
<dbReference type="InterPro" id="IPR043998">
    <property type="entry name" value="Put_Metallopep"/>
</dbReference>
<evidence type="ECO:0000259" key="1">
    <source>
        <dbReference type="Pfam" id="PF18894"/>
    </source>
</evidence>
<reference evidence="2 3" key="1">
    <citation type="submission" date="2019-10" db="EMBL/GenBank/DDBJ databases">
        <title>Genome Sequences from Six Type Strain Members of the Archaeal Family Sulfolobaceae: Acidianus ambivalens, Acidianus infernus, Metallosphaera prunae, Stygiolobus azoricus, Sulfolobus metallicus, and Sulfurisphaera ohwakuensis.</title>
        <authorList>
            <person name="Counts J.A."/>
            <person name="Kelly R.M."/>
        </authorList>
    </citation>
    <scope>NUCLEOTIDE SEQUENCE [LARGE SCALE GENOMIC DNA]</scope>
    <source>
        <strain evidence="2 3">FC6</strain>
    </source>
</reference>
<dbReference type="Pfam" id="PF18894">
    <property type="entry name" value="PhageMetallopep"/>
    <property type="match status" value="1"/>
</dbReference>
<dbReference type="Proteomes" id="UP000423396">
    <property type="component" value="Chromosome"/>
</dbReference>
<keyword evidence="3" id="KW-1185">Reference proteome</keyword>
<gene>
    <name evidence="2" type="ORF">D1868_08820</name>
</gene>
<feature type="domain" description="Putative phage metallopeptidase" evidence="1">
    <location>
        <begin position="2"/>
        <end position="112"/>
    </location>
</feature>
<evidence type="ECO:0000313" key="2">
    <source>
        <dbReference type="EMBL" id="QGR20551.1"/>
    </source>
</evidence>
<dbReference type="AlphaFoldDB" id="A0A650CRS1"/>
<sequence>MRYEFAKDVELLATKVNEVGKLGLDLSKVVFIRSWNSKSNAIARVLMLPSQWRFVLNLNILYIVEVIAERYEMLSCQQKVGVILHELTHLPKNMSGGLRTHNYKDFKVIKRKSEKISKEICK</sequence>
<protein>
    <submittedName>
        <fullName evidence="2">Metallopeptidase</fullName>
    </submittedName>
</protein>
<organism evidence="2 3">
    <name type="scientific">Stygiolobus azoricus</name>
    <dbReference type="NCBI Taxonomy" id="41675"/>
    <lineage>
        <taxon>Archaea</taxon>
        <taxon>Thermoproteota</taxon>
        <taxon>Thermoprotei</taxon>
        <taxon>Sulfolobales</taxon>
        <taxon>Sulfolobaceae</taxon>
        <taxon>Stygiolobus</taxon>
    </lineage>
</organism>
<proteinExistence type="predicted"/>
<name>A0A650CRS1_9CREN</name>
<dbReference type="KEGG" id="sazo:D1868_08820"/>
<dbReference type="EMBL" id="CP045483">
    <property type="protein sequence ID" value="QGR20551.1"/>
    <property type="molecule type" value="Genomic_DNA"/>
</dbReference>
<accession>A0A650CRS1</accession>